<accession>A0A5B0P1F3</accession>
<dbReference type="AlphaFoldDB" id="A0A5B0P1F3"/>
<dbReference type="EMBL" id="VSWC01000079">
    <property type="protein sequence ID" value="KAA1094230.1"/>
    <property type="molecule type" value="Genomic_DNA"/>
</dbReference>
<evidence type="ECO:0000313" key="1">
    <source>
        <dbReference type="EMBL" id="KAA1094230.1"/>
    </source>
</evidence>
<keyword evidence="2" id="KW-1185">Reference proteome</keyword>
<sequence length="56" mass="6486">MGGDRDTPATDPRARTNWIFIRDIMRKPLLQTVFPTEASPFRTANLRGFEDLKFSM</sequence>
<dbReference type="Proteomes" id="UP000324748">
    <property type="component" value="Unassembled WGS sequence"/>
</dbReference>
<protein>
    <submittedName>
        <fullName evidence="1">Uncharacterized protein</fullName>
    </submittedName>
</protein>
<evidence type="ECO:0000313" key="2">
    <source>
        <dbReference type="Proteomes" id="UP000324748"/>
    </source>
</evidence>
<organism evidence="1 2">
    <name type="scientific">Puccinia graminis f. sp. tritici</name>
    <dbReference type="NCBI Taxonomy" id="56615"/>
    <lineage>
        <taxon>Eukaryota</taxon>
        <taxon>Fungi</taxon>
        <taxon>Dikarya</taxon>
        <taxon>Basidiomycota</taxon>
        <taxon>Pucciniomycotina</taxon>
        <taxon>Pucciniomycetes</taxon>
        <taxon>Pucciniales</taxon>
        <taxon>Pucciniaceae</taxon>
        <taxon>Puccinia</taxon>
    </lineage>
</organism>
<reference evidence="1 2" key="1">
    <citation type="submission" date="2019-05" db="EMBL/GenBank/DDBJ databases">
        <title>Emergence of the Ug99 lineage of the wheat stem rust pathogen through somatic hybridization.</title>
        <authorList>
            <person name="Li F."/>
            <person name="Upadhyaya N.M."/>
            <person name="Sperschneider J."/>
            <person name="Matny O."/>
            <person name="Nguyen-Phuc H."/>
            <person name="Mago R."/>
            <person name="Raley C."/>
            <person name="Miller M.E."/>
            <person name="Silverstein K.A.T."/>
            <person name="Henningsen E."/>
            <person name="Hirsch C.D."/>
            <person name="Visser B."/>
            <person name="Pretorius Z.A."/>
            <person name="Steffenson B.J."/>
            <person name="Schwessinger B."/>
            <person name="Dodds P.N."/>
            <person name="Figueroa M."/>
        </authorList>
    </citation>
    <scope>NUCLEOTIDE SEQUENCE [LARGE SCALE GENOMIC DNA]</scope>
    <source>
        <strain evidence="1">21-0</strain>
    </source>
</reference>
<comment type="caution">
    <text evidence="1">The sequence shown here is derived from an EMBL/GenBank/DDBJ whole genome shotgun (WGS) entry which is preliminary data.</text>
</comment>
<name>A0A5B0P1F3_PUCGR</name>
<proteinExistence type="predicted"/>
<gene>
    <name evidence="1" type="ORF">PGT21_014340</name>
</gene>